<keyword evidence="6 9" id="KW-0238">DNA-binding</keyword>
<evidence type="ECO:0000259" key="10">
    <source>
        <dbReference type="SMART" id="SM00382"/>
    </source>
</evidence>
<dbReference type="Proteomes" id="UP000176996">
    <property type="component" value="Unassembled WGS sequence"/>
</dbReference>
<dbReference type="PANTHER" id="PTHR42848">
    <property type="match status" value="1"/>
</dbReference>
<dbReference type="InterPro" id="IPR036388">
    <property type="entry name" value="WH-like_DNA-bd_sf"/>
</dbReference>
<feature type="binding site" evidence="9">
    <location>
        <position position="19"/>
    </location>
    <ligand>
        <name>ATP</name>
        <dbReference type="ChEBI" id="CHEBI:30616"/>
    </ligand>
</feature>
<dbReference type="EC" id="3.6.4.-" evidence="9"/>
<evidence type="ECO:0000256" key="2">
    <source>
        <dbReference type="ARBA" id="ARBA00022741"/>
    </source>
</evidence>
<dbReference type="GO" id="GO:0005524">
    <property type="term" value="F:ATP binding"/>
    <property type="evidence" value="ECO:0007669"/>
    <property type="project" value="UniProtKB-UniRule"/>
</dbReference>
<feature type="binding site" evidence="9">
    <location>
        <position position="216"/>
    </location>
    <ligand>
        <name>ATP</name>
        <dbReference type="ChEBI" id="CHEBI:30616"/>
    </ligand>
</feature>
<dbReference type="InterPro" id="IPR008823">
    <property type="entry name" value="RuvB_wg_C"/>
</dbReference>
<dbReference type="NCBIfam" id="NF000868">
    <property type="entry name" value="PRK00080.1"/>
    <property type="match status" value="1"/>
</dbReference>
<comment type="similarity">
    <text evidence="9">Belongs to the RuvB family.</text>
</comment>
<evidence type="ECO:0000313" key="12">
    <source>
        <dbReference type="Proteomes" id="UP000176996"/>
    </source>
</evidence>
<dbReference type="Gene3D" id="1.10.8.60">
    <property type="match status" value="1"/>
</dbReference>
<keyword evidence="11" id="KW-0347">Helicase</keyword>
<evidence type="ECO:0000256" key="3">
    <source>
        <dbReference type="ARBA" id="ARBA00022763"/>
    </source>
</evidence>
<evidence type="ECO:0000256" key="1">
    <source>
        <dbReference type="ARBA" id="ARBA00022490"/>
    </source>
</evidence>
<comment type="subunit">
    <text evidence="9">Homohexamer. Forms an RuvA(8)-RuvB(12)-Holliday junction (HJ) complex. HJ DNA is sandwiched between 2 RuvA tetramers; dsDNA enters through RuvA and exits via RuvB. An RuvB hexamer assembles on each DNA strand where it exits the tetramer. Each RuvB hexamer is contacted by two RuvA subunits (via domain III) on 2 adjacent RuvB subunits; this complex drives branch migration. In the full resolvosome a probable DNA-RuvA(4)-RuvB(12)-RuvC(2) complex forms which resolves the HJ.</text>
</comment>
<feature type="binding site" evidence="9">
    <location>
        <position position="313"/>
    </location>
    <ligand>
        <name>DNA</name>
        <dbReference type="ChEBI" id="CHEBI:16991"/>
    </ligand>
</feature>
<sequence>MKKQPIQTSDDKEVDIALRPSSWDEYVGQTKIKESVRLILEAAKQRGESSDHLLFYGQAGLGKTTLAYLIGREMGVSVRSTTGPTLERTGDVAAILSNLEPHEILFIDEVHRMSSAAEEILYPALESRKLHLVVGKGPSAKTVSIDLPPFTVIAATTKVNMLSSPLRSRFGAIFRLDYYQTEDIQMIIKRSANILGAEIKEKAVHRLAKASRLTPRVANRLLRRARDYAQVHQENIIDEEAVLRTLEMLEVDEFGLERADRELLQTMIEKFKGGPVGLSSLGAAIHEEPGTIEEVFEPYLIMLGLLNRTPMGRIVTEKGREYLENKF</sequence>
<feature type="binding site" evidence="9">
    <location>
        <position position="64"/>
    </location>
    <ligand>
        <name>ATP</name>
        <dbReference type="ChEBI" id="CHEBI:30616"/>
    </ligand>
</feature>
<keyword evidence="5 9" id="KW-0067">ATP-binding</keyword>
<comment type="subcellular location">
    <subcellularLocation>
        <location evidence="9">Cytoplasm</location>
    </subcellularLocation>
</comment>
<dbReference type="InterPro" id="IPR041445">
    <property type="entry name" value="AAA_lid_4"/>
</dbReference>
<keyword evidence="2 9" id="KW-0547">Nucleotide-binding</keyword>
<dbReference type="Pfam" id="PF05496">
    <property type="entry name" value="RuvB_N"/>
    <property type="match status" value="1"/>
</dbReference>
<dbReference type="InterPro" id="IPR004605">
    <property type="entry name" value="DNA_helicase_Holl-junc_RuvB"/>
</dbReference>
<comment type="caution">
    <text evidence="9">Lacks conserved residue(s) required for the propagation of feature annotation.</text>
</comment>
<feature type="binding site" evidence="9">
    <location>
        <position position="60"/>
    </location>
    <ligand>
        <name>ATP</name>
        <dbReference type="ChEBI" id="CHEBI:30616"/>
    </ligand>
</feature>
<comment type="domain">
    <text evidence="9">Has 3 domains, the large (RuvB-L) and small ATPase (RuvB-S) domains and the C-terminal head (RuvB-H) domain. The head domain binds DNA, while the ATPase domains jointly bind ATP, ADP or are empty depending on the state of the subunit in the translocation cycle. During a single DNA translocation step the structure of each domain remains the same, but their relative positions change.</text>
</comment>
<keyword evidence="4 9" id="KW-0378">Hydrolase</keyword>
<dbReference type="InterPro" id="IPR027417">
    <property type="entry name" value="P-loop_NTPase"/>
</dbReference>
<comment type="caution">
    <text evidence="11">The sequence shown here is derived from an EMBL/GenBank/DDBJ whole genome shotgun (WGS) entry which is preliminary data.</text>
</comment>
<feature type="binding site" evidence="9">
    <location>
        <position position="169"/>
    </location>
    <ligand>
        <name>ATP</name>
        <dbReference type="ChEBI" id="CHEBI:30616"/>
    </ligand>
</feature>
<accession>A0A1F6BTG7</accession>
<feature type="binding site" evidence="9">
    <location>
        <position position="64"/>
    </location>
    <ligand>
        <name>Mg(2+)</name>
        <dbReference type="ChEBI" id="CHEBI:18420"/>
    </ligand>
</feature>
<keyword evidence="3 9" id="KW-0227">DNA damage</keyword>
<dbReference type="GO" id="GO:0006310">
    <property type="term" value="P:DNA recombination"/>
    <property type="evidence" value="ECO:0007669"/>
    <property type="project" value="UniProtKB-UniRule"/>
</dbReference>
<reference evidence="11 12" key="1">
    <citation type="journal article" date="2016" name="Nat. Commun.">
        <title>Thousands of microbial genomes shed light on interconnected biogeochemical processes in an aquifer system.</title>
        <authorList>
            <person name="Anantharaman K."/>
            <person name="Brown C.T."/>
            <person name="Hug L.A."/>
            <person name="Sharon I."/>
            <person name="Castelle C.J."/>
            <person name="Probst A.J."/>
            <person name="Thomas B.C."/>
            <person name="Singh A."/>
            <person name="Wilkins M.J."/>
            <person name="Karaoz U."/>
            <person name="Brodie E.L."/>
            <person name="Williams K.H."/>
            <person name="Hubbard S.S."/>
            <person name="Banfield J.F."/>
        </authorList>
    </citation>
    <scope>NUCLEOTIDE SEQUENCE [LARGE SCALE GENOMIC DNA]</scope>
</reference>
<feature type="region of interest" description="Head domain (RuvB-H)" evidence="9">
    <location>
        <begin position="253"/>
        <end position="327"/>
    </location>
</feature>
<dbReference type="GO" id="GO:0009378">
    <property type="term" value="F:four-way junction helicase activity"/>
    <property type="evidence" value="ECO:0007669"/>
    <property type="project" value="InterPro"/>
</dbReference>
<keyword evidence="1 9" id="KW-0963">Cytoplasm</keyword>
<feature type="binding site" evidence="9">
    <location>
        <position position="308"/>
    </location>
    <ligand>
        <name>DNA</name>
        <dbReference type="ChEBI" id="CHEBI:16991"/>
    </ligand>
</feature>
<dbReference type="GO" id="GO:0016887">
    <property type="term" value="F:ATP hydrolysis activity"/>
    <property type="evidence" value="ECO:0007669"/>
    <property type="project" value="RHEA"/>
</dbReference>
<dbReference type="HAMAP" id="MF_00016">
    <property type="entry name" value="DNA_HJ_migration_RuvB"/>
    <property type="match status" value="1"/>
</dbReference>
<feature type="binding site" evidence="9">
    <location>
        <position position="18"/>
    </location>
    <ligand>
        <name>ATP</name>
        <dbReference type="ChEBI" id="CHEBI:30616"/>
    </ligand>
</feature>
<dbReference type="EMBL" id="MFKK01000030">
    <property type="protein sequence ID" value="OGG40216.1"/>
    <property type="molecule type" value="Genomic_DNA"/>
</dbReference>
<comment type="catalytic activity">
    <reaction evidence="9">
        <text>ATP + H2O = ADP + phosphate + H(+)</text>
        <dbReference type="Rhea" id="RHEA:13065"/>
        <dbReference type="ChEBI" id="CHEBI:15377"/>
        <dbReference type="ChEBI" id="CHEBI:15378"/>
        <dbReference type="ChEBI" id="CHEBI:30616"/>
        <dbReference type="ChEBI" id="CHEBI:43474"/>
        <dbReference type="ChEBI" id="CHEBI:456216"/>
    </reaction>
</comment>
<dbReference type="InterPro" id="IPR008824">
    <property type="entry name" value="RuvB-like_N"/>
</dbReference>
<dbReference type="InterPro" id="IPR003593">
    <property type="entry name" value="AAA+_ATPase"/>
</dbReference>
<gene>
    <name evidence="9" type="primary">ruvB</name>
    <name evidence="11" type="ORF">A3A21_02470</name>
</gene>
<evidence type="ECO:0000256" key="4">
    <source>
        <dbReference type="ARBA" id="ARBA00022801"/>
    </source>
</evidence>
<feature type="binding site" evidence="9">
    <location>
        <position position="63"/>
    </location>
    <ligand>
        <name>ATP</name>
        <dbReference type="ChEBI" id="CHEBI:30616"/>
    </ligand>
</feature>
<feature type="domain" description="AAA+ ATPase" evidence="10">
    <location>
        <begin position="49"/>
        <end position="182"/>
    </location>
</feature>
<keyword evidence="7 9" id="KW-0233">DNA recombination</keyword>
<evidence type="ECO:0000256" key="7">
    <source>
        <dbReference type="ARBA" id="ARBA00023172"/>
    </source>
</evidence>
<keyword evidence="8 9" id="KW-0234">DNA repair</keyword>
<protein>
    <recommendedName>
        <fullName evidence="9">Holliday junction branch migration complex subunit RuvB</fullName>
        <ecNumber evidence="9">3.6.4.-</ecNumber>
    </recommendedName>
</protein>
<evidence type="ECO:0000256" key="5">
    <source>
        <dbReference type="ARBA" id="ARBA00022840"/>
    </source>
</evidence>
<feature type="binding site" evidence="9">
    <location>
        <position position="179"/>
    </location>
    <ligand>
        <name>ATP</name>
        <dbReference type="ChEBI" id="CHEBI:30616"/>
    </ligand>
</feature>
<evidence type="ECO:0000256" key="6">
    <source>
        <dbReference type="ARBA" id="ARBA00023125"/>
    </source>
</evidence>
<feature type="binding site" evidence="9">
    <location>
        <position position="65"/>
    </location>
    <ligand>
        <name>ATP</name>
        <dbReference type="ChEBI" id="CHEBI:30616"/>
    </ligand>
</feature>
<dbReference type="Pfam" id="PF05491">
    <property type="entry name" value="WHD_RuvB"/>
    <property type="match status" value="1"/>
</dbReference>
<dbReference type="AlphaFoldDB" id="A0A1F6BTG7"/>
<evidence type="ECO:0000313" key="11">
    <source>
        <dbReference type="EMBL" id="OGG40216.1"/>
    </source>
</evidence>
<proteinExistence type="inferred from homology"/>
<evidence type="ECO:0000256" key="8">
    <source>
        <dbReference type="ARBA" id="ARBA00023204"/>
    </source>
</evidence>
<dbReference type="STRING" id="1798471.A3A21_02470"/>
<dbReference type="SUPFAM" id="SSF52540">
    <property type="entry name" value="P-loop containing nucleoside triphosphate hydrolases"/>
    <property type="match status" value="1"/>
</dbReference>
<dbReference type="PANTHER" id="PTHR42848:SF1">
    <property type="entry name" value="HOLLIDAY JUNCTION BRANCH MIGRATION COMPLEX SUBUNIT RUVB"/>
    <property type="match status" value="1"/>
</dbReference>
<feature type="region of interest" description="Small ATPAse domain (RuvB-S)" evidence="9">
    <location>
        <begin position="180"/>
        <end position="250"/>
    </location>
</feature>
<dbReference type="Gene3D" id="1.10.10.10">
    <property type="entry name" value="Winged helix-like DNA-binding domain superfamily/Winged helix DNA-binding domain"/>
    <property type="match status" value="1"/>
</dbReference>
<dbReference type="SUPFAM" id="SSF46785">
    <property type="entry name" value="Winged helix' DNA-binding domain"/>
    <property type="match status" value="1"/>
</dbReference>
<evidence type="ECO:0000256" key="9">
    <source>
        <dbReference type="HAMAP-Rule" id="MF_00016"/>
    </source>
</evidence>
<dbReference type="Gene3D" id="3.40.50.300">
    <property type="entry name" value="P-loop containing nucleotide triphosphate hydrolases"/>
    <property type="match status" value="1"/>
</dbReference>
<dbReference type="InterPro" id="IPR036390">
    <property type="entry name" value="WH_DNA-bd_sf"/>
</dbReference>
<dbReference type="GO" id="GO:0000400">
    <property type="term" value="F:four-way junction DNA binding"/>
    <property type="evidence" value="ECO:0007669"/>
    <property type="project" value="UniProtKB-UniRule"/>
</dbReference>
<name>A0A1F6BTG7_9BACT</name>
<dbReference type="CDD" id="cd00009">
    <property type="entry name" value="AAA"/>
    <property type="match status" value="1"/>
</dbReference>
<dbReference type="NCBIfam" id="TIGR00635">
    <property type="entry name" value="ruvB"/>
    <property type="match status" value="1"/>
</dbReference>
<organism evidence="11 12">
    <name type="scientific">Candidatus Jorgensenbacteria bacterium RIFCSPLOWO2_01_FULL_45_25b</name>
    <dbReference type="NCBI Taxonomy" id="1798471"/>
    <lineage>
        <taxon>Bacteria</taxon>
        <taxon>Candidatus Joergenseniibacteriota</taxon>
    </lineage>
</organism>
<dbReference type="GO" id="GO:0005737">
    <property type="term" value="C:cytoplasm"/>
    <property type="evidence" value="ECO:0007669"/>
    <property type="project" value="UniProtKB-SubCell"/>
</dbReference>
<comment type="function">
    <text evidence="9">The RuvA-RuvB-RuvC complex processes Holliday junction (HJ) DNA during genetic recombination and DNA repair, while the RuvA-RuvB complex plays an important role in the rescue of blocked DNA replication forks via replication fork reversal (RFR). RuvA specifically binds to HJ cruciform DNA, conferring on it an open structure. The RuvB hexamer acts as an ATP-dependent pump, pulling dsDNA into and through the RuvAB complex. RuvB forms 2 homohexamers on either side of HJ DNA bound by 1 or 2 RuvA tetramers; 4 subunits per hexamer contact DNA at a time. Coordinated motions by a converter formed by DNA-disengaged RuvB subunits stimulates ATP hydrolysis and nucleotide exchange. Immobilization of the converter enables RuvB to convert the ATP-contained energy into a lever motion, pulling 2 nucleotides of DNA out of the RuvA tetramer per ATP hydrolyzed, thus driving DNA branch migration. The RuvB motors rotate together with the DNA substrate, which together with the progressing nucleotide cycle form the mechanistic basis for DNA recombination by continuous HJ branch migration. Branch migration allows RuvC to scan DNA until it finds its consensus sequence, where it cleaves and resolves cruciform DNA.</text>
</comment>
<dbReference type="Pfam" id="PF17864">
    <property type="entry name" value="AAA_lid_4"/>
    <property type="match status" value="1"/>
</dbReference>
<dbReference type="SMART" id="SM00382">
    <property type="entry name" value="AAA"/>
    <property type="match status" value="1"/>
</dbReference>
<dbReference type="GO" id="GO:0006281">
    <property type="term" value="P:DNA repair"/>
    <property type="evidence" value="ECO:0007669"/>
    <property type="project" value="UniProtKB-UniRule"/>
</dbReference>
<dbReference type="GO" id="GO:0048476">
    <property type="term" value="C:Holliday junction resolvase complex"/>
    <property type="evidence" value="ECO:0007669"/>
    <property type="project" value="UniProtKB-UniRule"/>
</dbReference>